<proteinExistence type="predicted"/>
<evidence type="ECO:0000313" key="10">
    <source>
        <dbReference type="Proteomes" id="UP000075809"/>
    </source>
</evidence>
<evidence type="ECO:0000313" key="9">
    <source>
        <dbReference type="EMBL" id="KYQ47983.1"/>
    </source>
</evidence>
<dbReference type="GO" id="GO:0006914">
    <property type="term" value="P:autophagy"/>
    <property type="evidence" value="ECO:0007669"/>
    <property type="project" value="UniProtKB-KW"/>
</dbReference>
<evidence type="ECO:0000256" key="3">
    <source>
        <dbReference type="ARBA" id="ARBA00020921"/>
    </source>
</evidence>
<keyword evidence="4" id="KW-0072">Autophagy</keyword>
<dbReference type="InterPro" id="IPR036249">
    <property type="entry name" value="Thioredoxin-like_sf"/>
</dbReference>
<dbReference type="PROSITE" id="PS00194">
    <property type="entry name" value="THIOREDOXIN_1"/>
    <property type="match status" value="1"/>
</dbReference>
<evidence type="ECO:0000256" key="1">
    <source>
        <dbReference type="ARBA" id="ARBA00004163"/>
    </source>
</evidence>
<keyword evidence="10" id="KW-1185">Reference proteome</keyword>
<comment type="subcellular location">
    <subcellularLocation>
        <location evidence="1">Endoplasmic reticulum membrane</location>
        <topology evidence="1">Single-pass type IV membrane protein</topology>
    </subcellularLocation>
</comment>
<dbReference type="PROSITE" id="PS51352">
    <property type="entry name" value="THIOREDOXIN_2"/>
    <property type="match status" value="2"/>
</dbReference>
<sequence>MHLRHSGAVRSSRFSDDLFGFGCLFNLNVDLVKSARNSLAVCLRAYFNGQLRRSSNSPHHRTPLIQERARQIGQRCGPELPEVLNGVTDAKQHINNRVWYKVIVNLIVIISLTRGQDYYEILGINKTADQDDVRRAFKKLAILYHPDKNIDDPNAHDKFVKLTTAYETLKDSDLRHKYDLYGEDGLNQSHKKQTYHSWNYYQNSFIYDDDKYVINLGKNDYYESVINSHSSWFVNFYSPMCSHCHHLAPTWKKVAKLLDGVIKIAAVNCEYNWQLCLQVGIRAYPALLYFQKNSQHGEHYRGKKTQEAITRFVLDRLNIHIHELSEFHFKEYLTGKIVKKMPVLIFICDDQQNCFTPDERIKVTATFDKLIDVKMFTCKNDECHDKIYYDTNAVYLPIYNKSFWEPIYFDGIFDINTLIEKLLDQLPGPQELSDNDIHGLQRIKKMKSDVSWLVCFYMGDIGNLRDLNLQTKKFSPSGIKLGKINCGRNGQFCSKLGVTRYPIWGMLKPSGAFEFHHGSNLNNDIIKFMQISMKTTNVWALSAEKVLSILQRNNGDEVWFLDWFTPWCPPCIEFLSELRKASLEFDGSIVRFGTIDCTVHNTLCHQYNIQFYPTAMLINGSNTHQFKLSKTAANVIYFINEKRNPSVIELTTKNFRQKLGKKKNDIIWIVDYFAPWCGPCQRLAPEWSAVARSLSALSFVNVASVNCEVEASLCTSQGVRSYPDIRIYPLGSEGLNTVALYNGQRDSLSMLTWITTFFPKKIPDLNFSDFQKLLDSKHNLIIYFSLPNCHHCQKLQPEFAIAAQLLDKMKFGRIDCSFYIHKCEQYIKQSIQVQYVSFPTLILYNSKEKKQSKHNSVEIVARTTQKIRDEIFKIINSRTKHDEL</sequence>
<dbReference type="AlphaFoldDB" id="A0A151WJD3"/>
<dbReference type="InterPro" id="IPR018253">
    <property type="entry name" value="DnaJ_domain_CS"/>
</dbReference>
<evidence type="ECO:0000256" key="4">
    <source>
        <dbReference type="ARBA" id="ARBA00023006"/>
    </source>
</evidence>
<gene>
    <name evidence="9" type="ORF">ALC60_12942</name>
</gene>
<dbReference type="InterPro" id="IPR013766">
    <property type="entry name" value="Thioredoxin_domain"/>
</dbReference>
<dbReference type="GO" id="GO:0015035">
    <property type="term" value="F:protein-disulfide reductase activity"/>
    <property type="evidence" value="ECO:0007669"/>
    <property type="project" value="TreeGrafter"/>
</dbReference>
<dbReference type="InterPro" id="IPR052460">
    <property type="entry name" value="ER_disulfide_reductase"/>
</dbReference>
<dbReference type="SMART" id="SM00271">
    <property type="entry name" value="DnaJ"/>
    <property type="match status" value="1"/>
</dbReference>
<dbReference type="InterPro" id="IPR036869">
    <property type="entry name" value="J_dom_sf"/>
</dbReference>
<evidence type="ECO:0000259" key="8">
    <source>
        <dbReference type="PROSITE" id="PS51352"/>
    </source>
</evidence>
<dbReference type="SUPFAM" id="SSF46565">
    <property type="entry name" value="Chaperone J-domain"/>
    <property type="match status" value="1"/>
</dbReference>
<evidence type="ECO:0000256" key="2">
    <source>
        <dbReference type="ARBA" id="ARBA00020920"/>
    </source>
</evidence>
<dbReference type="InterPro" id="IPR001623">
    <property type="entry name" value="DnaJ_domain"/>
</dbReference>
<dbReference type="Gene3D" id="1.10.287.110">
    <property type="entry name" value="DnaJ domain"/>
    <property type="match status" value="1"/>
</dbReference>
<evidence type="ECO:0000256" key="5">
    <source>
        <dbReference type="ARBA" id="ARBA00035002"/>
    </source>
</evidence>
<dbReference type="GO" id="GO:0005789">
    <property type="term" value="C:endoplasmic reticulum membrane"/>
    <property type="evidence" value="ECO:0007669"/>
    <property type="project" value="UniProtKB-SubCell"/>
</dbReference>
<dbReference type="PANTHER" id="PTHR44340:SF1">
    <property type="entry name" value="DNAJ HOMOLOG SUBFAMILY C MEMBER 10"/>
    <property type="match status" value="1"/>
</dbReference>
<dbReference type="Pfam" id="PF00085">
    <property type="entry name" value="Thioredoxin"/>
    <property type="match status" value="4"/>
</dbReference>
<dbReference type="PROSITE" id="PS00636">
    <property type="entry name" value="DNAJ_1"/>
    <property type="match status" value="1"/>
</dbReference>
<dbReference type="Pfam" id="PF00226">
    <property type="entry name" value="DnaJ"/>
    <property type="match status" value="1"/>
</dbReference>
<evidence type="ECO:0000259" key="7">
    <source>
        <dbReference type="PROSITE" id="PS50076"/>
    </source>
</evidence>
<dbReference type="Gene3D" id="3.40.30.10">
    <property type="entry name" value="Glutaredoxin"/>
    <property type="match status" value="5"/>
</dbReference>
<dbReference type="SUPFAM" id="SSF52833">
    <property type="entry name" value="Thioredoxin-like"/>
    <property type="match status" value="5"/>
</dbReference>
<dbReference type="PANTHER" id="PTHR44340">
    <property type="entry name" value="DNAJ HOMOLOG SUBFAMILY C MEMBER 10"/>
    <property type="match status" value="1"/>
</dbReference>
<dbReference type="Proteomes" id="UP000075809">
    <property type="component" value="Unassembled WGS sequence"/>
</dbReference>
<dbReference type="GO" id="GO:0036498">
    <property type="term" value="P:IRE1-mediated unfolded protein response"/>
    <property type="evidence" value="ECO:0007669"/>
    <property type="project" value="TreeGrafter"/>
</dbReference>
<comment type="function">
    <text evidence="5">Plays an important role in regulating the size of autophagosomes during the formation process.</text>
</comment>
<dbReference type="EMBL" id="KQ983039">
    <property type="protein sequence ID" value="KYQ47983.1"/>
    <property type="molecule type" value="Genomic_DNA"/>
</dbReference>
<name>A0A151WJD3_9HYME</name>
<dbReference type="PRINTS" id="PR00625">
    <property type="entry name" value="JDOMAIN"/>
</dbReference>
<dbReference type="GO" id="GO:0005788">
    <property type="term" value="C:endoplasmic reticulum lumen"/>
    <property type="evidence" value="ECO:0007669"/>
    <property type="project" value="TreeGrafter"/>
</dbReference>
<dbReference type="PROSITE" id="PS50076">
    <property type="entry name" value="DNAJ_2"/>
    <property type="match status" value="1"/>
</dbReference>
<reference evidence="9 10" key="1">
    <citation type="submission" date="2015-09" db="EMBL/GenBank/DDBJ databases">
        <title>Trachymyrmex zeteki WGS genome.</title>
        <authorList>
            <person name="Nygaard S."/>
            <person name="Hu H."/>
            <person name="Boomsma J."/>
            <person name="Zhang G."/>
        </authorList>
    </citation>
    <scope>NUCLEOTIDE SEQUENCE [LARGE SCALE GENOMIC DNA]</scope>
    <source>
        <strain evidence="9">Tzet28-1</strain>
        <tissue evidence="9">Whole body</tissue>
    </source>
</reference>
<feature type="domain" description="Thioredoxin" evidence="8">
    <location>
        <begin position="169"/>
        <end position="318"/>
    </location>
</feature>
<dbReference type="GO" id="GO:0016671">
    <property type="term" value="F:oxidoreductase activity, acting on a sulfur group of donors, disulfide as acceptor"/>
    <property type="evidence" value="ECO:0007669"/>
    <property type="project" value="TreeGrafter"/>
</dbReference>
<organism evidence="9 10">
    <name type="scientific">Mycetomoellerius zeteki</name>
    <dbReference type="NCBI Taxonomy" id="64791"/>
    <lineage>
        <taxon>Eukaryota</taxon>
        <taxon>Metazoa</taxon>
        <taxon>Ecdysozoa</taxon>
        <taxon>Arthropoda</taxon>
        <taxon>Hexapoda</taxon>
        <taxon>Insecta</taxon>
        <taxon>Pterygota</taxon>
        <taxon>Neoptera</taxon>
        <taxon>Endopterygota</taxon>
        <taxon>Hymenoptera</taxon>
        <taxon>Apocrita</taxon>
        <taxon>Aculeata</taxon>
        <taxon>Formicoidea</taxon>
        <taxon>Formicidae</taxon>
        <taxon>Myrmicinae</taxon>
        <taxon>Mycetomoellerius</taxon>
    </lineage>
</organism>
<protein>
    <recommendedName>
        <fullName evidence="2">DnaJ homolog subfamily C member 10</fullName>
    </recommendedName>
    <alternativeName>
        <fullName evidence="3">DnaJ homolog subfamily C member 16</fullName>
    </alternativeName>
    <alternativeName>
        <fullName evidence="6">Endoplasmic reticulum DNA J domain-containing protein 8</fullName>
    </alternativeName>
</protein>
<evidence type="ECO:0000256" key="6">
    <source>
        <dbReference type="ARBA" id="ARBA00035043"/>
    </source>
</evidence>
<accession>A0A151WJD3</accession>
<dbReference type="InterPro" id="IPR017937">
    <property type="entry name" value="Thioredoxin_CS"/>
</dbReference>
<feature type="domain" description="Thioredoxin" evidence="8">
    <location>
        <begin position="617"/>
        <end position="779"/>
    </location>
</feature>
<feature type="domain" description="J" evidence="7">
    <location>
        <begin position="117"/>
        <end position="182"/>
    </location>
</feature>
<dbReference type="CDD" id="cd06257">
    <property type="entry name" value="DnaJ"/>
    <property type="match status" value="1"/>
</dbReference>
<dbReference type="STRING" id="64791.A0A151WJD3"/>
<dbReference type="GO" id="GO:0051787">
    <property type="term" value="F:misfolded protein binding"/>
    <property type="evidence" value="ECO:0007669"/>
    <property type="project" value="TreeGrafter"/>
</dbReference>